<dbReference type="EMBL" id="LAZR01014920">
    <property type="protein sequence ID" value="KKM15382.1"/>
    <property type="molecule type" value="Genomic_DNA"/>
</dbReference>
<sequence>MSIEDTLRKLKLHAEEVKSQTRIDIGFSKEGECNKYAEVFLTKRGNHLSIKFSCTTGTMVNWIHLEGAEEIRIVREFLNKVLGEEIETRRIA</sequence>
<organism evidence="1">
    <name type="scientific">marine sediment metagenome</name>
    <dbReference type="NCBI Taxonomy" id="412755"/>
    <lineage>
        <taxon>unclassified sequences</taxon>
        <taxon>metagenomes</taxon>
        <taxon>ecological metagenomes</taxon>
    </lineage>
</organism>
<reference evidence="1" key="1">
    <citation type="journal article" date="2015" name="Nature">
        <title>Complex archaea that bridge the gap between prokaryotes and eukaryotes.</title>
        <authorList>
            <person name="Spang A."/>
            <person name="Saw J.H."/>
            <person name="Jorgensen S.L."/>
            <person name="Zaremba-Niedzwiedzka K."/>
            <person name="Martijn J."/>
            <person name="Lind A.E."/>
            <person name="van Eijk R."/>
            <person name="Schleper C."/>
            <person name="Guy L."/>
            <person name="Ettema T.J."/>
        </authorList>
    </citation>
    <scope>NUCLEOTIDE SEQUENCE</scope>
</reference>
<accession>A0A0F9HJP0</accession>
<protein>
    <submittedName>
        <fullName evidence="1">Uncharacterized protein</fullName>
    </submittedName>
</protein>
<gene>
    <name evidence="1" type="ORF">LCGC14_1696680</name>
</gene>
<proteinExistence type="predicted"/>
<name>A0A0F9HJP0_9ZZZZ</name>
<comment type="caution">
    <text evidence="1">The sequence shown here is derived from an EMBL/GenBank/DDBJ whole genome shotgun (WGS) entry which is preliminary data.</text>
</comment>
<evidence type="ECO:0000313" key="1">
    <source>
        <dbReference type="EMBL" id="KKM15382.1"/>
    </source>
</evidence>
<dbReference type="AlphaFoldDB" id="A0A0F9HJP0"/>